<gene>
    <name evidence="1" type="ORF">NDU88_000713</name>
</gene>
<proteinExistence type="predicted"/>
<protein>
    <submittedName>
        <fullName evidence="1">Uncharacterized protein</fullName>
    </submittedName>
</protein>
<comment type="caution">
    <text evidence="1">The sequence shown here is derived from an EMBL/GenBank/DDBJ whole genome shotgun (WGS) entry which is preliminary data.</text>
</comment>
<reference evidence="1" key="1">
    <citation type="journal article" date="2022" name="bioRxiv">
        <title>Sequencing and chromosome-scale assembly of the giantPleurodeles waltlgenome.</title>
        <authorList>
            <person name="Brown T."/>
            <person name="Elewa A."/>
            <person name="Iarovenko S."/>
            <person name="Subramanian E."/>
            <person name="Araus A.J."/>
            <person name="Petzold A."/>
            <person name="Susuki M."/>
            <person name="Suzuki K.-i.T."/>
            <person name="Hayashi T."/>
            <person name="Toyoda A."/>
            <person name="Oliveira C."/>
            <person name="Osipova E."/>
            <person name="Leigh N.D."/>
            <person name="Simon A."/>
            <person name="Yun M.H."/>
        </authorList>
    </citation>
    <scope>NUCLEOTIDE SEQUENCE</scope>
    <source>
        <strain evidence="1">20211129_DDA</strain>
        <tissue evidence="1">Liver</tissue>
    </source>
</reference>
<evidence type="ECO:0000313" key="2">
    <source>
        <dbReference type="Proteomes" id="UP001066276"/>
    </source>
</evidence>
<organism evidence="1 2">
    <name type="scientific">Pleurodeles waltl</name>
    <name type="common">Iberian ribbed newt</name>
    <dbReference type="NCBI Taxonomy" id="8319"/>
    <lineage>
        <taxon>Eukaryota</taxon>
        <taxon>Metazoa</taxon>
        <taxon>Chordata</taxon>
        <taxon>Craniata</taxon>
        <taxon>Vertebrata</taxon>
        <taxon>Euteleostomi</taxon>
        <taxon>Amphibia</taxon>
        <taxon>Batrachia</taxon>
        <taxon>Caudata</taxon>
        <taxon>Salamandroidea</taxon>
        <taxon>Salamandridae</taxon>
        <taxon>Pleurodelinae</taxon>
        <taxon>Pleurodeles</taxon>
    </lineage>
</organism>
<name>A0AAV7SXG6_PLEWA</name>
<sequence>ACLFASSSLSSLSLRLQQSPLLSVACLSASSSPLCSQEPVSPPPAVPSALRSLSLRLQ</sequence>
<dbReference type="Proteomes" id="UP001066276">
    <property type="component" value="Chromosome 4_1"/>
</dbReference>
<feature type="non-terminal residue" evidence="1">
    <location>
        <position position="58"/>
    </location>
</feature>
<evidence type="ECO:0000313" key="1">
    <source>
        <dbReference type="EMBL" id="KAJ1168800.1"/>
    </source>
</evidence>
<feature type="non-terminal residue" evidence="1">
    <location>
        <position position="1"/>
    </location>
</feature>
<keyword evidence="2" id="KW-1185">Reference proteome</keyword>
<dbReference type="EMBL" id="JANPWB010000007">
    <property type="protein sequence ID" value="KAJ1168800.1"/>
    <property type="molecule type" value="Genomic_DNA"/>
</dbReference>
<dbReference type="AlphaFoldDB" id="A0AAV7SXG6"/>
<accession>A0AAV7SXG6</accession>